<reference evidence="1 2" key="1">
    <citation type="submission" date="2019-08" db="EMBL/GenBank/DDBJ databases">
        <title>Deep-cultivation of Planctomycetes and their phenomic and genomic characterization uncovers novel biology.</title>
        <authorList>
            <person name="Wiegand S."/>
            <person name="Jogler M."/>
            <person name="Boedeker C."/>
            <person name="Pinto D."/>
            <person name="Vollmers J."/>
            <person name="Rivas-Marin E."/>
            <person name="Kohn T."/>
            <person name="Peeters S.H."/>
            <person name="Heuer A."/>
            <person name="Rast P."/>
            <person name="Oberbeckmann S."/>
            <person name="Bunk B."/>
            <person name="Jeske O."/>
            <person name="Meyerdierks A."/>
            <person name="Storesund J.E."/>
            <person name="Kallscheuer N."/>
            <person name="Luecker S."/>
            <person name="Lage O.M."/>
            <person name="Pohl T."/>
            <person name="Merkel B.J."/>
            <person name="Hornburger P."/>
            <person name="Mueller R.-W."/>
            <person name="Bruemmer F."/>
            <person name="Labrenz M."/>
            <person name="Spormann A.M."/>
            <person name="Op Den Camp H."/>
            <person name="Overmann J."/>
            <person name="Amann R."/>
            <person name="Jetten M.S.M."/>
            <person name="Mascher T."/>
            <person name="Medema M.H."/>
            <person name="Devos D.P."/>
            <person name="Kaster A.-K."/>
            <person name="Ovreas L."/>
            <person name="Rohde M."/>
            <person name="Galperin M.Y."/>
            <person name="Jogler C."/>
        </authorList>
    </citation>
    <scope>NUCLEOTIDE SEQUENCE [LARGE SCALE GENOMIC DNA]</scope>
    <source>
        <strain evidence="1 2">LF1</strain>
    </source>
</reference>
<evidence type="ECO:0000313" key="1">
    <source>
        <dbReference type="EMBL" id="KAA1262074.1"/>
    </source>
</evidence>
<dbReference type="Proteomes" id="UP000322699">
    <property type="component" value="Unassembled WGS sequence"/>
</dbReference>
<protein>
    <submittedName>
        <fullName evidence="1">Uncharacterized protein</fullName>
    </submittedName>
</protein>
<proteinExistence type="predicted"/>
<dbReference type="AlphaFoldDB" id="A0A5B1CS83"/>
<gene>
    <name evidence="1" type="ORF">LF1_46350</name>
</gene>
<dbReference type="EMBL" id="VRLW01000001">
    <property type="protein sequence ID" value="KAA1262074.1"/>
    <property type="molecule type" value="Genomic_DNA"/>
</dbReference>
<dbReference type="RefSeq" id="WP_068267371.1">
    <property type="nucleotide sequence ID" value="NZ_LWSK01000196.1"/>
</dbReference>
<keyword evidence="2" id="KW-1185">Reference proteome</keyword>
<sequence>MNETLSPQQLAELSWGDAWFLGFRWLNDDSSDAAPSLLLHLALPRFPTLNLHCEWISRFVVDLDYANLSGGMPAWDVTFTKRESENWGIEVDLRPRGLISLDCGNFGLVPVA</sequence>
<evidence type="ECO:0000313" key="2">
    <source>
        <dbReference type="Proteomes" id="UP000322699"/>
    </source>
</evidence>
<accession>A0A5B1CS83</accession>
<comment type="caution">
    <text evidence="1">The sequence shown here is derived from an EMBL/GenBank/DDBJ whole genome shotgun (WGS) entry which is preliminary data.</text>
</comment>
<name>A0A5B1CS83_9BACT</name>
<organism evidence="1 2">
    <name type="scientific">Rubripirellula obstinata</name>
    <dbReference type="NCBI Taxonomy" id="406547"/>
    <lineage>
        <taxon>Bacteria</taxon>
        <taxon>Pseudomonadati</taxon>
        <taxon>Planctomycetota</taxon>
        <taxon>Planctomycetia</taxon>
        <taxon>Pirellulales</taxon>
        <taxon>Pirellulaceae</taxon>
        <taxon>Rubripirellula</taxon>
    </lineage>
</organism>